<dbReference type="EMBL" id="JACIEZ010000002">
    <property type="protein sequence ID" value="MBB4063845.1"/>
    <property type="molecule type" value="Genomic_DNA"/>
</dbReference>
<evidence type="ECO:0000256" key="9">
    <source>
        <dbReference type="SAM" id="Phobius"/>
    </source>
</evidence>
<keyword evidence="8" id="KW-0067">ATP-binding</keyword>
<comment type="catalytic activity">
    <reaction evidence="1">
        <text>ATP + protein L-histidine = ADP + protein N-phospho-L-histidine.</text>
        <dbReference type="EC" id="2.7.13.3"/>
    </reaction>
</comment>
<dbReference type="InterPro" id="IPR004358">
    <property type="entry name" value="Sig_transdc_His_kin-like_C"/>
</dbReference>
<evidence type="ECO:0000256" key="8">
    <source>
        <dbReference type="ARBA" id="ARBA00022840"/>
    </source>
</evidence>
<keyword evidence="7 12" id="KW-0418">Kinase</keyword>
<dbReference type="GO" id="GO:0004673">
    <property type="term" value="F:protein histidine kinase activity"/>
    <property type="evidence" value="ECO:0007669"/>
    <property type="project" value="UniProtKB-EC"/>
</dbReference>
<evidence type="ECO:0000256" key="4">
    <source>
        <dbReference type="ARBA" id="ARBA00022553"/>
    </source>
</evidence>
<dbReference type="EC" id="2.7.13.3" evidence="3"/>
<comment type="subcellular location">
    <subcellularLocation>
        <location evidence="2">Membrane</location>
    </subcellularLocation>
</comment>
<evidence type="ECO:0000256" key="5">
    <source>
        <dbReference type="ARBA" id="ARBA00022679"/>
    </source>
</evidence>
<keyword evidence="6" id="KW-0547">Nucleotide-binding</keyword>
<dbReference type="InterPro" id="IPR003594">
    <property type="entry name" value="HATPase_dom"/>
</dbReference>
<dbReference type="Gene3D" id="3.30.565.10">
    <property type="entry name" value="Histidine kinase-like ATPase, C-terminal domain"/>
    <property type="match status" value="1"/>
</dbReference>
<protein>
    <recommendedName>
        <fullName evidence="3">histidine kinase</fullName>
        <ecNumber evidence="3">2.7.13.3</ecNumber>
    </recommendedName>
</protein>
<evidence type="ECO:0000259" key="11">
    <source>
        <dbReference type="PROSITE" id="PS50885"/>
    </source>
</evidence>
<dbReference type="Proteomes" id="UP000528286">
    <property type="component" value="Unassembled WGS sequence"/>
</dbReference>
<reference evidence="12 13" key="1">
    <citation type="submission" date="2020-08" db="EMBL/GenBank/DDBJ databases">
        <title>Genomic Encyclopedia of Type Strains, Phase IV (KMG-IV): sequencing the most valuable type-strain genomes for metagenomic binning, comparative biology and taxonomic classification.</title>
        <authorList>
            <person name="Goeker M."/>
        </authorList>
    </citation>
    <scope>NUCLEOTIDE SEQUENCE [LARGE SCALE GENOMIC DNA]</scope>
    <source>
        <strain evidence="12 13">DSM 29853</strain>
    </source>
</reference>
<dbReference type="InterPro" id="IPR036890">
    <property type="entry name" value="HATPase_C_sf"/>
</dbReference>
<proteinExistence type="predicted"/>
<keyword evidence="4" id="KW-0597">Phosphoprotein</keyword>
<dbReference type="PROSITE" id="PS50109">
    <property type="entry name" value="HIS_KIN"/>
    <property type="match status" value="1"/>
</dbReference>
<evidence type="ECO:0000259" key="10">
    <source>
        <dbReference type="PROSITE" id="PS50109"/>
    </source>
</evidence>
<dbReference type="RefSeq" id="WP_183365063.1">
    <property type="nucleotide sequence ID" value="NZ_JACIEZ010000002.1"/>
</dbReference>
<feature type="transmembrane region" description="Helical" evidence="9">
    <location>
        <begin position="184"/>
        <end position="203"/>
    </location>
</feature>
<dbReference type="PANTHER" id="PTHR44936:SF10">
    <property type="entry name" value="SENSOR PROTEIN RSTB"/>
    <property type="match status" value="1"/>
</dbReference>
<accession>A0A7W6NJ07</accession>
<dbReference type="InterPro" id="IPR050980">
    <property type="entry name" value="2C_sensor_his_kinase"/>
</dbReference>
<dbReference type="InterPro" id="IPR005467">
    <property type="entry name" value="His_kinase_dom"/>
</dbReference>
<name>A0A7W6NJ07_9HYPH</name>
<dbReference type="AlphaFoldDB" id="A0A7W6NJ07"/>
<keyword evidence="5" id="KW-0808">Transferase</keyword>
<evidence type="ECO:0000313" key="12">
    <source>
        <dbReference type="EMBL" id="MBB4063845.1"/>
    </source>
</evidence>
<dbReference type="CDD" id="cd00075">
    <property type="entry name" value="HATPase"/>
    <property type="match status" value="1"/>
</dbReference>
<keyword evidence="13" id="KW-1185">Reference proteome</keyword>
<feature type="transmembrane region" description="Helical" evidence="9">
    <location>
        <begin position="34"/>
        <end position="54"/>
    </location>
</feature>
<dbReference type="PANTHER" id="PTHR44936">
    <property type="entry name" value="SENSOR PROTEIN CREC"/>
    <property type="match status" value="1"/>
</dbReference>
<feature type="domain" description="HAMP" evidence="11">
    <location>
        <begin position="205"/>
        <end position="260"/>
    </location>
</feature>
<keyword evidence="9" id="KW-0812">Transmembrane</keyword>
<dbReference type="GO" id="GO:0007165">
    <property type="term" value="P:signal transduction"/>
    <property type="evidence" value="ECO:0007669"/>
    <property type="project" value="InterPro"/>
</dbReference>
<dbReference type="Pfam" id="PF02518">
    <property type="entry name" value="HATPase_c"/>
    <property type="match status" value="1"/>
</dbReference>
<dbReference type="PRINTS" id="PR00344">
    <property type="entry name" value="BCTRLSENSOR"/>
</dbReference>
<dbReference type="GO" id="GO:0005524">
    <property type="term" value="F:ATP binding"/>
    <property type="evidence" value="ECO:0007669"/>
    <property type="project" value="UniProtKB-KW"/>
</dbReference>
<evidence type="ECO:0000256" key="6">
    <source>
        <dbReference type="ARBA" id="ARBA00022741"/>
    </source>
</evidence>
<dbReference type="InterPro" id="IPR003660">
    <property type="entry name" value="HAMP_dom"/>
</dbReference>
<sequence length="487" mass="52283">MTKGSGSGMDGRESAGVAAGAPRRKAFRSLSAKLLGLTILFVLLAEVLIFVPSVSTMRLRWLNDRLSAAAAAGIVIDALQPADLPEKARNETLMAAGARAIALRRQGQSQLLAASPIDQPIEGVFDLGNTQPFDAMGEAVWTLLFGGNRLIRAFGPVGDSHMIIDMVLDETALRQAMLVYSRNVALLSILISLITSTLIFFAIDRLMIRRIRRLTLNMQTFARNPSDPSAVLVPETGADELALAGRHLASMQSDMQATLSQQKTLAELGLAVSKINHDMRNILATAQLLSDRLTDVDDPMVKSFAPKLIRTLDRAVGYTSEVLAYGQMAESVPRRTRLALLPLVQEVRDNLGLDPQGPIRFVDSIDPALEIDADGEQLFRVLHNLCRNAHQALASMGGGSDLVIEVSASRDGQGVRLIIDDTGPGMPAKARENLFLAFRGAARSGGTGLGLAIARDLVIAHGGTIGLVEKDSRGTRFSIYIPDRPGA</sequence>
<keyword evidence="9" id="KW-0472">Membrane</keyword>
<comment type="caution">
    <text evidence="12">The sequence shown here is derived from an EMBL/GenBank/DDBJ whole genome shotgun (WGS) entry which is preliminary data.</text>
</comment>
<gene>
    <name evidence="12" type="ORF">GGR23_001022</name>
</gene>
<evidence type="ECO:0000256" key="2">
    <source>
        <dbReference type="ARBA" id="ARBA00004370"/>
    </source>
</evidence>
<dbReference type="SUPFAM" id="SSF55874">
    <property type="entry name" value="ATPase domain of HSP90 chaperone/DNA topoisomerase II/histidine kinase"/>
    <property type="match status" value="1"/>
</dbReference>
<feature type="domain" description="Histidine kinase" evidence="10">
    <location>
        <begin position="274"/>
        <end position="485"/>
    </location>
</feature>
<evidence type="ECO:0000256" key="3">
    <source>
        <dbReference type="ARBA" id="ARBA00012438"/>
    </source>
</evidence>
<evidence type="ECO:0000256" key="7">
    <source>
        <dbReference type="ARBA" id="ARBA00022777"/>
    </source>
</evidence>
<evidence type="ECO:0000313" key="13">
    <source>
        <dbReference type="Proteomes" id="UP000528286"/>
    </source>
</evidence>
<dbReference type="PROSITE" id="PS50885">
    <property type="entry name" value="HAMP"/>
    <property type="match status" value="1"/>
</dbReference>
<dbReference type="SMART" id="SM00387">
    <property type="entry name" value="HATPase_c"/>
    <property type="match status" value="1"/>
</dbReference>
<organism evidence="12 13">
    <name type="scientific">Gellertiella hungarica</name>
    <dbReference type="NCBI Taxonomy" id="1572859"/>
    <lineage>
        <taxon>Bacteria</taxon>
        <taxon>Pseudomonadati</taxon>
        <taxon>Pseudomonadota</taxon>
        <taxon>Alphaproteobacteria</taxon>
        <taxon>Hyphomicrobiales</taxon>
        <taxon>Rhizobiaceae</taxon>
        <taxon>Gellertiella</taxon>
    </lineage>
</organism>
<dbReference type="GO" id="GO:0016020">
    <property type="term" value="C:membrane"/>
    <property type="evidence" value="ECO:0007669"/>
    <property type="project" value="UniProtKB-SubCell"/>
</dbReference>
<keyword evidence="9" id="KW-1133">Transmembrane helix</keyword>
<dbReference type="Gene3D" id="6.10.340.10">
    <property type="match status" value="1"/>
</dbReference>
<evidence type="ECO:0000256" key="1">
    <source>
        <dbReference type="ARBA" id="ARBA00000085"/>
    </source>
</evidence>